<proteinExistence type="predicted"/>
<sequence length="895" mass="102115">GGPGEEDRFKRQIPTTSEHSPTVRKAAKGDSTSENCRRNKEPKRSLFKEKDDSTSSIDNATSLLYNIDCEGDEKKSTEVKVAITTPQGNVTVRRVSEKTTAAVIRNLAQKNLKAASYAVLKCDNLVNKLLFALNKQVTREFKSYCHSDSVLKERNPEDLCAFSNKILAEEVRVHLPIWNACIRGACNVKLEDQPGDSVNAIALATAIVARRQNTQMSAVAYRISTILFHSGVNFEDQTRLNRLGLCMSPRTMVKFQKEMGNNFDAKVLLWKSESEKKLSTLRFLEEVKTRQLVSEEDDMDVEDKKVSLDSDTVKEYRNVNETTLSYGIQLLDKSKQQLGLDDIPLSSPTYTEDVLQSAINSLRNDNIPHYKIVGDNIDLEVKARVQDKQHTNQSLHWTHQFAVKDKVVNMHLNAANSTRKSRDLQLADILPTQEVMNKIKACCAVYVPKIDHQGKKQILSTVGFHGDQLFEERARNVKWTFRVGDDQYDRLEGLETEFADWHAKVTLYKIEYEKFLQHSSSTEVGTTMASINRTHKTNAVKGIDNSYNEYKEFHERETEAHICTAFMEMARMSTLKGEPAMSLPDKSESNDIKRKWLLNVSQQLVDSCVEKSCDIGRLVNQTIDFNKLSNGPFKCRQTLCEAEYVFHSARVRHQEKKHQQLPVTPEKGACSDNKEKVTHDHLFNYHNAKLLYGLVLMEFNDAVKEGDGERLFELYKLCLLLYKSIGHTKYSYIVLNHLVKLTSLLSPFEAHRLKWNRFFNKHGGTGCNIPMDLRKEQLNKTLKKLWRSLGSNINENNASRVADTLEVMEQITDKIDQDCNYKRKKGTRNIPNEADAVIQISSDLMSKQVFRHTPGRTGHPSFAKFDGNILGKIDYKALHTWMTDNVKLWASISEK</sequence>
<evidence type="ECO:0000313" key="3">
    <source>
        <dbReference type="Proteomes" id="UP001152795"/>
    </source>
</evidence>
<protein>
    <submittedName>
        <fullName evidence="2">Uncharacterized protein</fullName>
    </submittedName>
</protein>
<reference evidence="2" key="1">
    <citation type="submission" date="2020-04" db="EMBL/GenBank/DDBJ databases">
        <authorList>
            <person name="Alioto T."/>
            <person name="Alioto T."/>
            <person name="Gomez Garrido J."/>
        </authorList>
    </citation>
    <scope>NUCLEOTIDE SEQUENCE</scope>
    <source>
        <strain evidence="2">A484AB</strain>
    </source>
</reference>
<dbReference type="EMBL" id="CACRXK020013263">
    <property type="protein sequence ID" value="CAB4024834.1"/>
    <property type="molecule type" value="Genomic_DNA"/>
</dbReference>
<keyword evidence="3" id="KW-1185">Reference proteome</keyword>
<evidence type="ECO:0000313" key="2">
    <source>
        <dbReference type="EMBL" id="CAB4024834.1"/>
    </source>
</evidence>
<dbReference type="InterPro" id="IPR046496">
    <property type="entry name" value="DUF6589"/>
</dbReference>
<dbReference type="OrthoDB" id="2496395at2759"/>
<gene>
    <name evidence="2" type="ORF">PACLA_8A059406</name>
</gene>
<dbReference type="Pfam" id="PF20231">
    <property type="entry name" value="DUF6589"/>
    <property type="match status" value="1"/>
</dbReference>
<organism evidence="2 3">
    <name type="scientific">Paramuricea clavata</name>
    <name type="common">Red gorgonian</name>
    <name type="synonym">Violescent sea-whip</name>
    <dbReference type="NCBI Taxonomy" id="317549"/>
    <lineage>
        <taxon>Eukaryota</taxon>
        <taxon>Metazoa</taxon>
        <taxon>Cnidaria</taxon>
        <taxon>Anthozoa</taxon>
        <taxon>Octocorallia</taxon>
        <taxon>Malacalcyonacea</taxon>
        <taxon>Plexauridae</taxon>
        <taxon>Paramuricea</taxon>
    </lineage>
</organism>
<feature type="region of interest" description="Disordered" evidence="1">
    <location>
        <begin position="1"/>
        <end position="54"/>
    </location>
</feature>
<dbReference type="PROSITE" id="PS00028">
    <property type="entry name" value="ZINC_FINGER_C2H2_1"/>
    <property type="match status" value="1"/>
</dbReference>
<evidence type="ECO:0000256" key="1">
    <source>
        <dbReference type="SAM" id="MobiDB-lite"/>
    </source>
</evidence>
<name>A0A7D9L7M2_PARCT</name>
<dbReference type="InterPro" id="IPR013087">
    <property type="entry name" value="Znf_C2H2_type"/>
</dbReference>
<comment type="caution">
    <text evidence="2">The sequence shown here is derived from an EMBL/GenBank/DDBJ whole genome shotgun (WGS) entry which is preliminary data.</text>
</comment>
<dbReference type="Proteomes" id="UP001152795">
    <property type="component" value="Unassembled WGS sequence"/>
</dbReference>
<feature type="compositionally biased region" description="Basic and acidic residues" evidence="1">
    <location>
        <begin position="35"/>
        <end position="53"/>
    </location>
</feature>
<accession>A0A7D9L7M2</accession>
<feature type="compositionally biased region" description="Basic and acidic residues" evidence="1">
    <location>
        <begin position="1"/>
        <end position="10"/>
    </location>
</feature>
<feature type="non-terminal residue" evidence="2">
    <location>
        <position position="895"/>
    </location>
</feature>
<dbReference type="AlphaFoldDB" id="A0A7D9L7M2"/>